<feature type="region of interest" description="Disordered" evidence="14">
    <location>
        <begin position="73"/>
        <end position="99"/>
    </location>
</feature>
<evidence type="ECO:0000313" key="15">
    <source>
        <dbReference type="EMBL" id="CAI5724560.1"/>
    </source>
</evidence>
<feature type="compositionally biased region" description="Polar residues" evidence="14">
    <location>
        <begin position="1"/>
        <end position="11"/>
    </location>
</feature>
<comment type="subcellular location">
    <subcellularLocation>
        <location evidence="2">Chromosome</location>
    </subcellularLocation>
    <subcellularLocation>
        <location evidence="3">Nucleus</location>
        <location evidence="3">Nucleolus</location>
    </subcellularLocation>
</comment>
<comment type="function">
    <text evidence="13">Required for proper chromosome segregation during mitosis and error-free mitotic progression.</text>
</comment>
<dbReference type="AlphaFoldDB" id="A0AAV0TNN4"/>
<keyword evidence="11" id="KW-0175">Coiled coil</keyword>
<feature type="region of interest" description="Disordered" evidence="14">
    <location>
        <begin position="1"/>
        <end position="21"/>
    </location>
</feature>
<dbReference type="PANTHER" id="PTHR13557">
    <property type="entry name" value="COILED-COIL DOMAIN-CONTAINING PROTEIN 86"/>
    <property type="match status" value="1"/>
</dbReference>
<protein>
    <recommendedName>
        <fullName evidence="5">Coiled-coil domain-containing protein 86</fullName>
    </recommendedName>
</protein>
<evidence type="ECO:0000256" key="9">
    <source>
        <dbReference type="ARBA" id="ARBA00022553"/>
    </source>
</evidence>
<keyword evidence="10" id="KW-0164">Citrullination</keyword>
<keyword evidence="16" id="KW-1185">Reference proteome</keyword>
<dbReference type="InterPro" id="IPR005579">
    <property type="entry name" value="Cgr1-like"/>
</dbReference>
<evidence type="ECO:0000256" key="14">
    <source>
        <dbReference type="SAM" id="MobiDB-lite"/>
    </source>
</evidence>
<evidence type="ECO:0000256" key="12">
    <source>
        <dbReference type="ARBA" id="ARBA00023242"/>
    </source>
</evidence>
<accession>A0AAV0TNN4</accession>
<dbReference type="InterPro" id="IPR026570">
    <property type="entry name" value="CCDC86"/>
</dbReference>
<evidence type="ECO:0000256" key="2">
    <source>
        <dbReference type="ARBA" id="ARBA00004286"/>
    </source>
</evidence>
<reference evidence="15" key="1">
    <citation type="submission" date="2022-12" db="EMBL/GenBank/DDBJ databases">
        <authorList>
            <person name="Webb A."/>
        </authorList>
    </citation>
    <scope>NUCLEOTIDE SEQUENCE</scope>
    <source>
        <strain evidence="15">Pd1</strain>
    </source>
</reference>
<keyword evidence="9" id="KW-0597">Phosphoprotein</keyword>
<evidence type="ECO:0000256" key="3">
    <source>
        <dbReference type="ARBA" id="ARBA00004604"/>
    </source>
</evidence>
<comment type="similarity">
    <text evidence="4">Belongs to the CGR1 family.</text>
</comment>
<evidence type="ECO:0000256" key="5">
    <source>
        <dbReference type="ARBA" id="ARBA00016738"/>
    </source>
</evidence>
<evidence type="ECO:0000256" key="6">
    <source>
        <dbReference type="ARBA" id="ARBA00022454"/>
    </source>
</evidence>
<dbReference type="Pfam" id="PF03879">
    <property type="entry name" value="Cgr1"/>
    <property type="match status" value="1"/>
</dbReference>
<evidence type="ECO:0000256" key="8">
    <source>
        <dbReference type="ARBA" id="ARBA00022552"/>
    </source>
</evidence>
<keyword evidence="12" id="KW-0539">Nucleus</keyword>
<name>A0AAV0TNN4_9STRA</name>
<evidence type="ECO:0000256" key="13">
    <source>
        <dbReference type="ARBA" id="ARBA00093307"/>
    </source>
</evidence>
<comment type="function">
    <text evidence="1">Involved in nucleolar integrity and required for processing of the pre-rRNA for the 60S ribosome subunit.</text>
</comment>
<organism evidence="15 16">
    <name type="scientific">Peronospora destructor</name>
    <dbReference type="NCBI Taxonomy" id="86335"/>
    <lineage>
        <taxon>Eukaryota</taxon>
        <taxon>Sar</taxon>
        <taxon>Stramenopiles</taxon>
        <taxon>Oomycota</taxon>
        <taxon>Peronosporomycetes</taxon>
        <taxon>Peronosporales</taxon>
        <taxon>Peronosporaceae</taxon>
        <taxon>Peronospora</taxon>
    </lineage>
</organism>
<gene>
    <name evidence="15" type="ORF">PDE001_LOCUS3154</name>
</gene>
<proteinExistence type="inferred from homology"/>
<comment type="caution">
    <text evidence="15">The sequence shown here is derived from an EMBL/GenBank/DDBJ whole genome shotgun (WGS) entry which is preliminary data.</text>
</comment>
<evidence type="ECO:0000256" key="7">
    <source>
        <dbReference type="ARBA" id="ARBA00022517"/>
    </source>
</evidence>
<keyword evidence="7" id="KW-0690">Ribosome biogenesis</keyword>
<dbReference type="GO" id="GO:0005694">
    <property type="term" value="C:chromosome"/>
    <property type="evidence" value="ECO:0007669"/>
    <property type="project" value="UniProtKB-SubCell"/>
</dbReference>
<evidence type="ECO:0000256" key="11">
    <source>
        <dbReference type="ARBA" id="ARBA00023054"/>
    </source>
</evidence>
<feature type="compositionally biased region" description="Basic and acidic residues" evidence="14">
    <location>
        <begin position="73"/>
        <end position="98"/>
    </location>
</feature>
<dbReference type="GO" id="GO:0005730">
    <property type="term" value="C:nucleolus"/>
    <property type="evidence" value="ECO:0007669"/>
    <property type="project" value="UniProtKB-SubCell"/>
</dbReference>
<keyword evidence="8" id="KW-0698">rRNA processing</keyword>
<evidence type="ECO:0000313" key="16">
    <source>
        <dbReference type="Proteomes" id="UP001162029"/>
    </source>
</evidence>
<dbReference type="PANTHER" id="PTHR13557:SF1">
    <property type="entry name" value="COILED-COIL DOMAIN-CONTAINING PROTEIN 86"/>
    <property type="match status" value="1"/>
</dbReference>
<evidence type="ECO:0000256" key="10">
    <source>
        <dbReference type="ARBA" id="ARBA00022934"/>
    </source>
</evidence>
<evidence type="ECO:0000256" key="1">
    <source>
        <dbReference type="ARBA" id="ARBA00004090"/>
    </source>
</evidence>
<dbReference type="Proteomes" id="UP001162029">
    <property type="component" value="Unassembled WGS sequence"/>
</dbReference>
<evidence type="ECO:0000256" key="4">
    <source>
        <dbReference type="ARBA" id="ARBA00007869"/>
    </source>
</evidence>
<sequence>MARTTRANKTLTAAAALPRGRPVSGRVWKKVQKTRFSAQRFKGTKVLSSTWEEKMLKRSKLKELKELQAEIKARRQAERDEKRQAREEKEKRRKENELKSAAVQVISRTHRLKTMSKKQLRNIKKTIVNKQGVVEYVPVYSK</sequence>
<dbReference type="GO" id="GO:0006364">
    <property type="term" value="P:rRNA processing"/>
    <property type="evidence" value="ECO:0007669"/>
    <property type="project" value="UniProtKB-KW"/>
</dbReference>
<keyword evidence="6" id="KW-0158">Chromosome</keyword>
<dbReference type="EMBL" id="CANTFM010000534">
    <property type="protein sequence ID" value="CAI5724560.1"/>
    <property type="molecule type" value="Genomic_DNA"/>
</dbReference>